<proteinExistence type="predicted"/>
<dbReference type="RefSeq" id="WP_061501091.1">
    <property type="nucleotide sequence ID" value="NZ_LHZX01000296.1"/>
</dbReference>
<reference evidence="2 3" key="1">
    <citation type="submission" date="2015-06" db="EMBL/GenBank/DDBJ databases">
        <title>Improved classification and identification of acetic acid bacteria using matrix-assisted laser desorption/ionization time-of-flight mass spectrometry; Gluconobacter nephelii and Gluconobacter uchimurae are later heterotypic synonyms of Gluconobacter japonicus and Gluconobacter oxydans, respectively.</title>
        <authorList>
            <person name="Li L."/>
            <person name="Cleenwerck I."/>
            <person name="De Vuyst L."/>
            <person name="Vandamme P."/>
        </authorList>
    </citation>
    <scope>NUCLEOTIDE SEQUENCE [LARGE SCALE GENOMIC DNA]</scope>
    <source>
        <strain evidence="2 3">LMG 1699</strain>
    </source>
</reference>
<evidence type="ECO:0000256" key="1">
    <source>
        <dbReference type="SAM" id="SignalP"/>
    </source>
</evidence>
<comment type="caution">
    <text evidence="2">The sequence shown here is derived from an EMBL/GenBank/DDBJ whole genome shotgun (WGS) entry which is preliminary data.</text>
</comment>
<gene>
    <name evidence="2" type="ORF">AD951_08325</name>
</gene>
<feature type="chain" id="PRO_5007556799" evidence="1">
    <location>
        <begin position="21"/>
        <end position="150"/>
    </location>
</feature>
<accession>A0A149UMQ5</accession>
<dbReference type="PATRIC" id="fig|178901.14.peg.540"/>
<dbReference type="Proteomes" id="UP000075377">
    <property type="component" value="Unassembled WGS sequence"/>
</dbReference>
<dbReference type="EMBL" id="LHZX01000296">
    <property type="protein sequence ID" value="KXV69036.1"/>
    <property type="molecule type" value="Genomic_DNA"/>
</dbReference>
<dbReference type="OrthoDB" id="7221575at2"/>
<evidence type="ECO:0000313" key="2">
    <source>
        <dbReference type="EMBL" id="KXV69036.1"/>
    </source>
</evidence>
<keyword evidence="1" id="KW-0732">Signal</keyword>
<sequence length="150" mass="17003">MKKILLSFSITLCLSQQAFAQTAPFIDAAWRSSNLSMRSEEATRCVRMAIIRKLHCRADIRKEYEARGLVPGTEQYIQKNYGGMSIAQINNVIRKINSEYLPKVRNVDSEQAVPGEITRPILEADMGFLEHLINLKGGQPNPFDQFMKGK</sequence>
<feature type="signal peptide" evidence="1">
    <location>
        <begin position="1"/>
        <end position="20"/>
    </location>
</feature>
<dbReference type="AlphaFoldDB" id="A0A149UMQ5"/>
<organism evidence="2 3">
    <name type="scientific">Acetobacter malorum</name>
    <dbReference type="NCBI Taxonomy" id="178901"/>
    <lineage>
        <taxon>Bacteria</taxon>
        <taxon>Pseudomonadati</taxon>
        <taxon>Pseudomonadota</taxon>
        <taxon>Alphaproteobacteria</taxon>
        <taxon>Acetobacterales</taxon>
        <taxon>Acetobacteraceae</taxon>
        <taxon>Acetobacter</taxon>
    </lineage>
</organism>
<protein>
    <submittedName>
        <fullName evidence="2">Uncharacterized protein</fullName>
    </submittedName>
</protein>
<evidence type="ECO:0000313" key="3">
    <source>
        <dbReference type="Proteomes" id="UP000075377"/>
    </source>
</evidence>
<name>A0A149UMQ5_9PROT</name>